<dbReference type="AlphaFoldDB" id="A0A928HDU6"/>
<protein>
    <submittedName>
        <fullName evidence="1">Toxin-antitoxin system YwqK family antitoxin</fullName>
    </submittedName>
</protein>
<dbReference type="Proteomes" id="UP000725649">
    <property type="component" value="Unassembled WGS sequence"/>
</dbReference>
<evidence type="ECO:0000313" key="2">
    <source>
        <dbReference type="Proteomes" id="UP000725649"/>
    </source>
</evidence>
<accession>A0A928HDU6</accession>
<dbReference type="Gene3D" id="2.20.110.10">
    <property type="entry name" value="Histone H3 K4-specific methyltransferase SET7/9 N-terminal domain"/>
    <property type="match status" value="3"/>
</dbReference>
<name>A0A928HDU6_9BACT</name>
<evidence type="ECO:0000313" key="1">
    <source>
        <dbReference type="EMBL" id="MBE6420834.1"/>
    </source>
</evidence>
<dbReference type="SUPFAM" id="SSF82185">
    <property type="entry name" value="Histone H3 K4-specific methyltransferase SET7/9 N-terminal domain"/>
    <property type="match status" value="2"/>
</dbReference>
<dbReference type="EMBL" id="SUVG01000002">
    <property type="protein sequence ID" value="MBE6420834.1"/>
    <property type="molecule type" value="Genomic_DNA"/>
</dbReference>
<dbReference type="PANTHER" id="PTHR33706">
    <property type="entry name" value="MORN VARIANT REPEAT PROTEIN"/>
    <property type="match status" value="1"/>
</dbReference>
<gene>
    <name evidence="1" type="ORF">E7027_01630</name>
</gene>
<dbReference type="Pfam" id="PF07661">
    <property type="entry name" value="MORN_2"/>
    <property type="match status" value="5"/>
</dbReference>
<comment type="caution">
    <text evidence="1">The sequence shown here is derived from an EMBL/GenBank/DDBJ whole genome shotgun (WGS) entry which is preliminary data.</text>
</comment>
<dbReference type="InterPro" id="IPR011652">
    <property type="entry name" value="MORN_2"/>
</dbReference>
<reference evidence="1" key="1">
    <citation type="submission" date="2019-04" db="EMBL/GenBank/DDBJ databases">
        <title>Evolution of Biomass-Degrading Anaerobic Consortia Revealed by Metagenomics.</title>
        <authorList>
            <person name="Peng X."/>
        </authorList>
    </citation>
    <scope>NUCLEOTIDE SEQUENCE</scope>
    <source>
        <strain evidence="1">SIG66</strain>
    </source>
</reference>
<sequence>MKEKIICIISPTGRTYYKALPLAKEFLDKEQNVINTSGKIPDGEITEYQVSSATIKNLINGKLNGKLEVQNLADGSVSFSEEYKDGHLIQITERHSTKILSKSETKPEAHYPGTVLKSTKSSNSFYINGKEVAEETISSNGASLEVLGVIPDGEVKEFDENGQIKTEAHYKNNKLNGEMRRFSDNGDILSQEQYKDGLLNGKAEYLTYTKEGVVVSKCTYKNARLEGERTVSVKGAPKGRFLIKEHYQNGKLHGERKTFYADGEVETREHFEEGKLHGEREIFFPTGEIWYRENYNNGKLDGERLSYSPNGKVHLEEFYTDGLLEGRRRVFSETGELLACEEYHWGALVHNTERNNL</sequence>
<organism evidence="1 2">
    <name type="scientific">Candidatus Avelusimicrobium gallicola</name>
    <dbReference type="NCBI Taxonomy" id="2562704"/>
    <lineage>
        <taxon>Bacteria</taxon>
        <taxon>Pseudomonadati</taxon>
        <taxon>Elusimicrobiota</taxon>
        <taxon>Elusimicrobia</taxon>
        <taxon>Elusimicrobiales</taxon>
        <taxon>Elusimicrobiaceae</taxon>
        <taxon>Candidatus Avelusimicrobium</taxon>
    </lineage>
</organism>
<dbReference type="PANTHER" id="PTHR33706:SF1">
    <property type="entry name" value="TPR REPEAT PROTEIN"/>
    <property type="match status" value="1"/>
</dbReference>
<proteinExistence type="predicted"/>